<evidence type="ECO:0000313" key="2">
    <source>
        <dbReference type="EMBL" id="OPX48503.1"/>
    </source>
</evidence>
<comment type="caution">
    <text evidence="2">The sequence shown here is derived from an EMBL/GenBank/DDBJ whole genome shotgun (WGS) entry which is preliminary data.</text>
</comment>
<evidence type="ECO:0000259" key="1">
    <source>
        <dbReference type="Pfam" id="PF10651"/>
    </source>
</evidence>
<organism evidence="2 3">
    <name type="scientific">Clostridium thermobutyricum DSM 4928</name>
    <dbReference type="NCBI Taxonomy" id="1121339"/>
    <lineage>
        <taxon>Bacteria</taxon>
        <taxon>Bacillati</taxon>
        <taxon>Bacillota</taxon>
        <taxon>Clostridia</taxon>
        <taxon>Eubacteriales</taxon>
        <taxon>Clostridiaceae</taxon>
        <taxon>Clostridium</taxon>
    </lineage>
</organism>
<reference evidence="2 3" key="1">
    <citation type="submission" date="2016-02" db="EMBL/GenBank/DDBJ databases">
        <title>Genome sequence of Clostridium thermobutyricum DSM 4928.</title>
        <authorList>
            <person name="Poehlein A."/>
            <person name="Daniel R."/>
        </authorList>
    </citation>
    <scope>NUCLEOTIDE SEQUENCE [LARGE SCALE GENOMIC DNA]</scope>
    <source>
        <strain evidence="2 3">DSM 4928</strain>
    </source>
</reference>
<name>A0A1V4SW76_9CLOT</name>
<dbReference type="OrthoDB" id="1656063at2"/>
<feature type="domain" description="BppU N-terminal" evidence="1">
    <location>
        <begin position="1"/>
        <end position="139"/>
    </location>
</feature>
<proteinExistence type="predicted"/>
<gene>
    <name evidence="2" type="ORF">CLTHE_11820</name>
</gene>
<dbReference type="EMBL" id="LTAY01000031">
    <property type="protein sequence ID" value="OPX48503.1"/>
    <property type="molecule type" value="Genomic_DNA"/>
</dbReference>
<sequence length="600" mass="67618">MKYIVNKTINIDKNEITSIKAVENDMKTRFINFQLLANNQPLDLTGLTVRVYGKTSKGTEVFNDLNIIDSTKGLVELGLTRPFLVAGITEYQLKIYTSDNGVLSSNILQIDVTKDLMSNNSIETSNEYTSIEKAFQQVDDSINKINSAIVDVKANQIGGTNLLDNTDLANPIQMFNNTPNIQLIVDKTFQRQTSIYNEKLIGLQSAGDSFGDTYTSLFKTNDKIIQPDTTYTISFNYMSLHAAGDISSSCFLYFNKNDGTQEVVYMDVDLASHGENWFKYVKTFTTPTDIKNIEVRFGFRCTAFAWLAIDGVKLEKGTMATDWSPNPLDWRNEVGNGVNLISSSNCILTADRIAFPTRLKPNTMYTLNMGNIKYDGACLNVYRTSDDYTKNETKPLQTILDWENIRGIYTFETNSLIPDNEDLYFVFWGGGINDKYPNSNKKIKLEEGIVSTPYCESVNTNSKQIESCRNDINNNTKQIASNSSSINDLYNWVNKNIQMEYISGATSLTLQANKAYYLDGQHVADITSIDHSALKDGEKVYFYVASGDQLAHIVFRRQGLCNQNVRVWLPRGQDFWITGNDNGDTIFTLMKIGDAMRFLS</sequence>
<dbReference type="AlphaFoldDB" id="A0A1V4SW76"/>
<dbReference type="Pfam" id="PF10651">
    <property type="entry name" value="BppU_N"/>
    <property type="match status" value="1"/>
</dbReference>
<dbReference type="Proteomes" id="UP000191448">
    <property type="component" value="Unassembled WGS sequence"/>
</dbReference>
<evidence type="ECO:0000313" key="3">
    <source>
        <dbReference type="Proteomes" id="UP000191448"/>
    </source>
</evidence>
<dbReference type="Gene3D" id="2.60.40.3350">
    <property type="match status" value="1"/>
</dbReference>
<dbReference type="InterPro" id="IPR018913">
    <property type="entry name" value="BppU_N"/>
</dbReference>
<dbReference type="RefSeq" id="WP_080022437.1">
    <property type="nucleotide sequence ID" value="NZ_LTAY01000031.1"/>
</dbReference>
<protein>
    <recommendedName>
        <fullName evidence="1">BppU N-terminal domain-containing protein</fullName>
    </recommendedName>
</protein>
<dbReference type="Gene3D" id="2.60.120.260">
    <property type="entry name" value="Galactose-binding domain-like"/>
    <property type="match status" value="1"/>
</dbReference>
<accession>A0A1V4SW76</accession>